<comment type="caution">
    <text evidence="5">The sequence shown here is derived from an EMBL/GenBank/DDBJ whole genome shotgun (WGS) entry which is preliminary data.</text>
</comment>
<dbReference type="PANTHER" id="PTHR34451">
    <property type="entry name" value="PHD FINGER FAMILY PROTEIN"/>
    <property type="match status" value="1"/>
</dbReference>
<evidence type="ECO:0000256" key="3">
    <source>
        <dbReference type="ARBA" id="ARBA00022833"/>
    </source>
</evidence>
<dbReference type="EMBL" id="JASCZI010241929">
    <property type="protein sequence ID" value="MED6208449.1"/>
    <property type="molecule type" value="Genomic_DNA"/>
</dbReference>
<dbReference type="Proteomes" id="UP001341840">
    <property type="component" value="Unassembled WGS sequence"/>
</dbReference>
<proteinExistence type="predicted"/>
<feature type="region of interest" description="Disordered" evidence="4">
    <location>
        <begin position="192"/>
        <end position="240"/>
    </location>
</feature>
<evidence type="ECO:0000256" key="1">
    <source>
        <dbReference type="ARBA" id="ARBA00022723"/>
    </source>
</evidence>
<evidence type="ECO:0000256" key="2">
    <source>
        <dbReference type="ARBA" id="ARBA00022771"/>
    </source>
</evidence>
<name>A0ABU6YER2_9FABA</name>
<accession>A0ABU6YER2</accession>
<evidence type="ECO:0000256" key="4">
    <source>
        <dbReference type="SAM" id="MobiDB-lite"/>
    </source>
</evidence>
<evidence type="ECO:0000313" key="6">
    <source>
        <dbReference type="Proteomes" id="UP001341840"/>
    </source>
</evidence>
<keyword evidence="2" id="KW-0863">Zinc-finger</keyword>
<dbReference type="InterPro" id="IPR019786">
    <property type="entry name" value="Zinc_finger_PHD-type_CS"/>
</dbReference>
<protein>
    <submittedName>
        <fullName evidence="5">Uncharacterized protein</fullName>
    </submittedName>
</protein>
<keyword evidence="3" id="KW-0862">Zinc</keyword>
<evidence type="ECO:0000313" key="5">
    <source>
        <dbReference type="EMBL" id="MED6208449.1"/>
    </source>
</evidence>
<organism evidence="5 6">
    <name type="scientific">Stylosanthes scabra</name>
    <dbReference type="NCBI Taxonomy" id="79078"/>
    <lineage>
        <taxon>Eukaryota</taxon>
        <taxon>Viridiplantae</taxon>
        <taxon>Streptophyta</taxon>
        <taxon>Embryophyta</taxon>
        <taxon>Tracheophyta</taxon>
        <taxon>Spermatophyta</taxon>
        <taxon>Magnoliopsida</taxon>
        <taxon>eudicotyledons</taxon>
        <taxon>Gunneridae</taxon>
        <taxon>Pentapetalae</taxon>
        <taxon>rosids</taxon>
        <taxon>fabids</taxon>
        <taxon>Fabales</taxon>
        <taxon>Fabaceae</taxon>
        <taxon>Papilionoideae</taxon>
        <taxon>50 kb inversion clade</taxon>
        <taxon>dalbergioids sensu lato</taxon>
        <taxon>Dalbergieae</taxon>
        <taxon>Pterocarpus clade</taxon>
        <taxon>Stylosanthes</taxon>
    </lineage>
</organism>
<keyword evidence="1" id="KW-0479">Metal-binding</keyword>
<dbReference type="PANTHER" id="PTHR34451:SF15">
    <property type="entry name" value="PHD-TYPE DOMAIN-CONTAINING PROTEIN"/>
    <property type="match status" value="1"/>
</dbReference>
<dbReference type="PROSITE" id="PS01359">
    <property type="entry name" value="ZF_PHD_1"/>
    <property type="match status" value="1"/>
</dbReference>
<gene>
    <name evidence="5" type="ORF">PIB30_045176</name>
</gene>
<reference evidence="5 6" key="1">
    <citation type="journal article" date="2023" name="Plants (Basel)">
        <title>Bridging the Gap: Combining Genomics and Transcriptomics Approaches to Understand Stylosanthes scabra, an Orphan Legume from the Brazilian Caatinga.</title>
        <authorList>
            <person name="Ferreira-Neto J.R.C."/>
            <person name="da Silva M.D."/>
            <person name="Binneck E."/>
            <person name="de Melo N.F."/>
            <person name="da Silva R.H."/>
            <person name="de Melo A.L.T.M."/>
            <person name="Pandolfi V."/>
            <person name="Bustamante F.O."/>
            <person name="Brasileiro-Vidal A.C."/>
            <person name="Benko-Iseppon A.M."/>
        </authorList>
    </citation>
    <scope>NUCLEOTIDE SEQUENCE [LARGE SCALE GENOMIC DNA]</scope>
    <source>
        <tissue evidence="5">Leaves</tissue>
    </source>
</reference>
<keyword evidence="6" id="KW-1185">Reference proteome</keyword>
<sequence>MYLPAPTTTSTCTNCGVTARSFFHYVNLRGIERHLCTSCVLRLHPSSFCPSCLDFFDHPLSAAPNRFLSCVKCSSLTHLRCLPSPHPSPSTFLCPPCSSPSPSSYSFFPIDHSAPQNLDTALASALLCASKIACASLNRYHSAARAKADRSVRESAAARKKARDALDHLSVVEKTKRAAEVSGSRNLGIHKVTNPVSVNAHGNGLSDNKNGFGGNNGSATATGTSEGVKLERVQSNNGGR</sequence>